<dbReference type="InterPro" id="IPR009636">
    <property type="entry name" value="SCAF"/>
</dbReference>
<keyword evidence="1" id="KW-0175">Coiled coil</keyword>
<name>A0A318EL13_9FIRM</name>
<evidence type="ECO:0000313" key="2">
    <source>
        <dbReference type="EMBL" id="PXV85099.1"/>
    </source>
</evidence>
<evidence type="ECO:0000256" key="1">
    <source>
        <dbReference type="SAM" id="Coils"/>
    </source>
</evidence>
<dbReference type="AlphaFoldDB" id="A0A318EL13"/>
<protein>
    <submittedName>
        <fullName evidence="2">Minor structural protein GP20</fullName>
    </submittedName>
</protein>
<comment type="caution">
    <text evidence="2">The sequence shown here is derived from an EMBL/GenBank/DDBJ whole genome shotgun (WGS) entry which is preliminary data.</text>
</comment>
<sequence>MEFLKELLGENYSVIETAINTHNAKPENKDKQIKIGNLANGEYVSKDKYATLESEKKNLEIQITTLNGTIETLKKDNKGNDAPQNTIKENETTINNLKLENETIKKEYSLKDKLREAGVNDPDYLIYKHGGVEKFNYDKDGSPVGVEDSIKRYKDDKTLAHLFKADKPPYNPAGGGDYNGKNPFEKDSFNLTEQGKLMKENPAQAKELASAAGIVI</sequence>
<accession>A0A318EL13</accession>
<reference evidence="2 3" key="1">
    <citation type="submission" date="2018-05" db="EMBL/GenBank/DDBJ databases">
        <title>Genomic Encyclopedia of Type Strains, Phase IV (KMG-IV): sequencing the most valuable type-strain genomes for metagenomic binning, comparative biology and taxonomic classification.</title>
        <authorList>
            <person name="Goeker M."/>
        </authorList>
    </citation>
    <scope>NUCLEOTIDE SEQUENCE [LARGE SCALE GENOMIC DNA]</scope>
    <source>
        <strain evidence="2 3">DSM 28816</strain>
    </source>
</reference>
<feature type="coiled-coil region" evidence="1">
    <location>
        <begin position="49"/>
        <end position="107"/>
    </location>
</feature>
<organism evidence="2 3">
    <name type="scientific">Lachnotalea glycerini</name>
    <dbReference type="NCBI Taxonomy" id="1763509"/>
    <lineage>
        <taxon>Bacteria</taxon>
        <taxon>Bacillati</taxon>
        <taxon>Bacillota</taxon>
        <taxon>Clostridia</taxon>
        <taxon>Lachnospirales</taxon>
        <taxon>Lachnospiraceae</taxon>
        <taxon>Lachnotalea</taxon>
    </lineage>
</organism>
<gene>
    <name evidence="2" type="ORF">C8E03_11923</name>
</gene>
<proteinExistence type="predicted"/>
<evidence type="ECO:0000313" key="3">
    <source>
        <dbReference type="Proteomes" id="UP000247523"/>
    </source>
</evidence>
<dbReference type="Proteomes" id="UP000247523">
    <property type="component" value="Unassembled WGS sequence"/>
</dbReference>
<dbReference type="EMBL" id="QICS01000019">
    <property type="protein sequence ID" value="PXV85099.1"/>
    <property type="molecule type" value="Genomic_DNA"/>
</dbReference>
<dbReference type="Pfam" id="PF06810">
    <property type="entry name" value="Phage_scaffold"/>
    <property type="match status" value="1"/>
</dbReference>